<comment type="pathway">
    <text evidence="1">Mycotoxin biosynthesis.</text>
</comment>
<keyword evidence="3" id="KW-1133">Transmembrane helix</keyword>
<protein>
    <submittedName>
        <fullName evidence="4">Uncharacterized protein</fullName>
    </submittedName>
</protein>
<accession>A0A319EBY6</accession>
<sequence>MPLIYIPRPILFHYLSSFVLCSGAICLLVLSLVPVLDGTACDNIFYSWSPARDVISYHWTFFNNTPFFTEDAFFKLELSADLEQAWADFLPQHPIAIPRGRVKDLSQSVDSEFAQSGDHILALPEVFVQLHCLHFLWQFSHRQEYNYSYLASSSPEQLAERANQCVERLRQTIMCWADPGVYIKQRINGTIGVDLDTYHRCRNFEDIRQWTLANGVETVYMQDGWWNVSFSPDYE</sequence>
<gene>
    <name evidence="4" type="ORF">BO78DRAFT_428814</name>
</gene>
<keyword evidence="3" id="KW-0472">Membrane</keyword>
<dbReference type="OrthoDB" id="3687641at2759"/>
<keyword evidence="5" id="KW-1185">Reference proteome</keyword>
<dbReference type="PANTHER" id="PTHR33365:SF4">
    <property type="entry name" value="CYCLOCHLOROTINE BIOSYNTHESIS PROTEIN O"/>
    <property type="match status" value="1"/>
</dbReference>
<comment type="similarity">
    <text evidence="2">Belongs to the ustYa family.</text>
</comment>
<evidence type="ECO:0000256" key="3">
    <source>
        <dbReference type="SAM" id="Phobius"/>
    </source>
</evidence>
<evidence type="ECO:0000256" key="2">
    <source>
        <dbReference type="ARBA" id="ARBA00035112"/>
    </source>
</evidence>
<dbReference type="GO" id="GO:0043386">
    <property type="term" value="P:mycotoxin biosynthetic process"/>
    <property type="evidence" value="ECO:0007669"/>
    <property type="project" value="InterPro"/>
</dbReference>
<keyword evidence="3" id="KW-0812">Transmembrane</keyword>
<evidence type="ECO:0000256" key="1">
    <source>
        <dbReference type="ARBA" id="ARBA00004685"/>
    </source>
</evidence>
<dbReference type="VEuPathDB" id="FungiDB:BO78DRAFT_428814"/>
<name>A0A319EBY6_ASPSB</name>
<dbReference type="EMBL" id="KZ826340">
    <property type="protein sequence ID" value="PYI07692.1"/>
    <property type="molecule type" value="Genomic_DNA"/>
</dbReference>
<dbReference type="STRING" id="1448318.A0A319EBY6"/>
<dbReference type="AlphaFoldDB" id="A0A319EBY6"/>
<dbReference type="InterPro" id="IPR021765">
    <property type="entry name" value="UstYa-like"/>
</dbReference>
<feature type="transmembrane region" description="Helical" evidence="3">
    <location>
        <begin position="12"/>
        <end position="36"/>
    </location>
</feature>
<proteinExistence type="inferred from homology"/>
<evidence type="ECO:0000313" key="5">
    <source>
        <dbReference type="Proteomes" id="UP000248423"/>
    </source>
</evidence>
<dbReference type="Proteomes" id="UP000248423">
    <property type="component" value="Unassembled WGS sequence"/>
</dbReference>
<evidence type="ECO:0000313" key="4">
    <source>
        <dbReference type="EMBL" id="PYI07692.1"/>
    </source>
</evidence>
<organism evidence="4 5">
    <name type="scientific">Aspergillus sclerotiicarbonarius (strain CBS 121057 / IBT 28362)</name>
    <dbReference type="NCBI Taxonomy" id="1448318"/>
    <lineage>
        <taxon>Eukaryota</taxon>
        <taxon>Fungi</taxon>
        <taxon>Dikarya</taxon>
        <taxon>Ascomycota</taxon>
        <taxon>Pezizomycotina</taxon>
        <taxon>Eurotiomycetes</taxon>
        <taxon>Eurotiomycetidae</taxon>
        <taxon>Eurotiales</taxon>
        <taxon>Aspergillaceae</taxon>
        <taxon>Aspergillus</taxon>
        <taxon>Aspergillus subgen. Circumdati</taxon>
    </lineage>
</organism>
<dbReference type="PANTHER" id="PTHR33365">
    <property type="entry name" value="YALI0B05434P"/>
    <property type="match status" value="1"/>
</dbReference>
<dbReference type="Pfam" id="PF11807">
    <property type="entry name" value="UstYa"/>
    <property type="match status" value="1"/>
</dbReference>
<reference evidence="4 5" key="1">
    <citation type="submission" date="2018-02" db="EMBL/GenBank/DDBJ databases">
        <title>The genomes of Aspergillus section Nigri reveals drivers in fungal speciation.</title>
        <authorList>
            <consortium name="DOE Joint Genome Institute"/>
            <person name="Vesth T.C."/>
            <person name="Nybo J."/>
            <person name="Theobald S."/>
            <person name="Brandl J."/>
            <person name="Frisvad J.C."/>
            <person name="Nielsen K.F."/>
            <person name="Lyhne E.K."/>
            <person name="Kogle M.E."/>
            <person name="Kuo A."/>
            <person name="Riley R."/>
            <person name="Clum A."/>
            <person name="Nolan M."/>
            <person name="Lipzen A."/>
            <person name="Salamov A."/>
            <person name="Henrissat B."/>
            <person name="Wiebenga A."/>
            <person name="De vries R.P."/>
            <person name="Grigoriev I.V."/>
            <person name="Mortensen U.H."/>
            <person name="Andersen M.R."/>
            <person name="Baker S.E."/>
        </authorList>
    </citation>
    <scope>NUCLEOTIDE SEQUENCE [LARGE SCALE GENOMIC DNA]</scope>
    <source>
        <strain evidence="4 5">CBS 121057</strain>
    </source>
</reference>